<reference evidence="3" key="1">
    <citation type="submission" date="2022-11" db="UniProtKB">
        <authorList>
            <consortium name="WormBaseParasite"/>
        </authorList>
    </citation>
    <scope>IDENTIFICATION</scope>
</reference>
<name>A0A915K4X3_ROMCU</name>
<feature type="compositionally biased region" description="Polar residues" evidence="1">
    <location>
        <begin position="109"/>
        <end position="122"/>
    </location>
</feature>
<organism evidence="2 3">
    <name type="scientific">Romanomermis culicivorax</name>
    <name type="common">Nematode worm</name>
    <dbReference type="NCBI Taxonomy" id="13658"/>
    <lineage>
        <taxon>Eukaryota</taxon>
        <taxon>Metazoa</taxon>
        <taxon>Ecdysozoa</taxon>
        <taxon>Nematoda</taxon>
        <taxon>Enoplea</taxon>
        <taxon>Dorylaimia</taxon>
        <taxon>Mermithida</taxon>
        <taxon>Mermithoidea</taxon>
        <taxon>Mermithidae</taxon>
        <taxon>Romanomermis</taxon>
    </lineage>
</organism>
<dbReference type="AlphaFoldDB" id="A0A915K4X3"/>
<proteinExistence type="predicted"/>
<feature type="region of interest" description="Disordered" evidence="1">
    <location>
        <begin position="1"/>
        <end position="25"/>
    </location>
</feature>
<keyword evidence="2" id="KW-1185">Reference proteome</keyword>
<protein>
    <submittedName>
        <fullName evidence="3">Uncharacterized protein</fullName>
    </submittedName>
</protein>
<evidence type="ECO:0000256" key="1">
    <source>
        <dbReference type="SAM" id="MobiDB-lite"/>
    </source>
</evidence>
<sequence length="240" mass="27227">MERPILVNQADQEVQLPKSPQPFDPRFERRCSIDCLQNRYRERSLSADRRPQNSVPPPTKFVSFQLQPLDQFPQPPPCTELLLEQLIQRYDRDFEERKSRQCPEEILPTNRQQSPRHQSQNQNHMQIVSINLQAETAHAPRNPLVFEYLHRLPESTIPGAMGTTYSLQRRAGSICYNTYRFISQSSELQLALPALLPPTAVSTPTLETRASNQSTSAANIVIPSKEIASATPIVSPGIVC</sequence>
<evidence type="ECO:0000313" key="2">
    <source>
        <dbReference type="Proteomes" id="UP000887565"/>
    </source>
</evidence>
<feature type="region of interest" description="Disordered" evidence="1">
    <location>
        <begin position="96"/>
        <end position="122"/>
    </location>
</feature>
<dbReference type="Proteomes" id="UP000887565">
    <property type="component" value="Unplaced"/>
</dbReference>
<accession>A0A915K4X3</accession>
<dbReference type="WBParaSite" id="nRc.2.0.1.t33771-RA">
    <property type="protein sequence ID" value="nRc.2.0.1.t33771-RA"/>
    <property type="gene ID" value="nRc.2.0.1.g33771"/>
</dbReference>
<evidence type="ECO:0000313" key="3">
    <source>
        <dbReference type="WBParaSite" id="nRc.2.0.1.t33771-RA"/>
    </source>
</evidence>